<keyword evidence="1" id="KW-0812">Transmembrane</keyword>
<evidence type="ECO:0000256" key="1">
    <source>
        <dbReference type="SAM" id="Phobius"/>
    </source>
</evidence>
<protein>
    <submittedName>
        <fullName evidence="2">Uncharacterized protein</fullName>
    </submittedName>
</protein>
<organism evidence="2 3">
    <name type="scientific">Ehrlichia ruminantium</name>
    <name type="common">heartwater rickettsia</name>
    <name type="synonym">Cowdria ruminantium</name>
    <dbReference type="NCBI Taxonomy" id="779"/>
    <lineage>
        <taxon>Bacteria</taxon>
        <taxon>Pseudomonadati</taxon>
        <taxon>Pseudomonadota</taxon>
        <taxon>Alphaproteobacteria</taxon>
        <taxon>Rickettsiales</taxon>
        <taxon>Anaplasmataceae</taxon>
        <taxon>Ehrlichia</taxon>
    </lineage>
</organism>
<proteinExistence type="predicted"/>
<evidence type="ECO:0000313" key="2">
    <source>
        <dbReference type="EMBL" id="QGR03889.1"/>
    </source>
</evidence>
<reference evidence="2 3" key="1">
    <citation type="submission" date="2018-10" db="EMBL/GenBank/DDBJ databases">
        <title>Propagation and draft genome sequences of three atypical Erhlichia ruminantium isolates.</title>
        <authorList>
            <person name="Liebenberg J."/>
            <person name="Steyn H."/>
            <person name="Josemans A."/>
            <person name="Zweygarth E."/>
        </authorList>
    </citation>
    <scope>NUCLEOTIDE SEQUENCE [LARGE SCALE GENOMIC DNA]</scope>
    <source>
        <strain evidence="2 3">Omatjenne</strain>
    </source>
</reference>
<keyword evidence="3" id="KW-1185">Reference proteome</keyword>
<name>A0AAE6QAW0_EHRRU</name>
<gene>
    <name evidence="2" type="ORF">EDL80_00775</name>
</gene>
<dbReference type="Proteomes" id="UP000422822">
    <property type="component" value="Chromosome"/>
</dbReference>
<accession>A0AAE6QAW0</accession>
<feature type="transmembrane region" description="Helical" evidence="1">
    <location>
        <begin position="889"/>
        <end position="915"/>
    </location>
</feature>
<keyword evidence="1" id="KW-0472">Membrane</keyword>
<dbReference type="AlphaFoldDB" id="A0AAE6QAW0"/>
<dbReference type="EMBL" id="CP033455">
    <property type="protein sequence ID" value="QGR03889.1"/>
    <property type="molecule type" value="Genomic_DNA"/>
</dbReference>
<keyword evidence="1" id="KW-1133">Transmembrane helix</keyword>
<sequence>MTHTKTADDVVNRQFTNNTSIVYASSVNFFKKGDIIYSLYYVKNGVSGQDIICEIQHGKFIYYLKINDYPIFDFRAVDYPLEMLFVTYGQSDLMLIVLPEESKSSKTLVVKVYKINYKPNVSLLQLYKMQLVSCDGYAREEVKYPVILHQDIVGRIIIIARVDNDYRGDATDRLYVMWKLEYKNDKFEVVNIDSGGYRKFNAAYLFKHSGYINRGKCRDRLIIKLGLNNTINFFYVGKHISKNYRFFSSMYNLSINYNVNPDPEECLIRSSYGCNASSNRQYDIPKGCIHTINVLYDGKDVYIAYVGSVFDSKFGSDKQLVIARTVEDEQLYIYDFVRVEENVSTVYISSHENVLAITIMGSDNLIRYEVSKLQLKSGIIDHIDIVNIPRNVIKNIADFTYVVDGVLGLNDVEYVSLDSVSATRSNVNYGISEFSLNIREVAFDDLLRNLSSLYGNFSTDVSTIPTSYGINYTTVMSDEALSLSTIRYLSSVVNTSNDISSITTQVSIGREDNIFRNPAGFVGHIASYVEPTSHIEHVTLPSKLPDDNSIVPINTKISSIMHPSATTTSVPVGRTDNMFEGTAGFVGHIASYVESTSHIEHVTLPSKLPDDNIIVPISTKTSSVMHTSATTTSVPVGRTDNMFEGTARFVEHIASYIEPTNHIEHVTLPSKLPDDNIVVPISTKTSSIMHTSATTTSVPAGETDNVFEGTARLVGHIASYVEPTSHIEHVTLPSKLPNSSNVSYGMKSTDGVLVKQSATLNSVLMGETYNNVSKSKKNGVKDNVQYENHSGVLLQPTGIKVSKSVGKKDKILGKKAKYNIRRSTIKSGINPRNKSTTAKTYTYNSGQDNISTDIMLFNLTQNSSSDYNSSLLNSNATFSTQLNSNNYKVIFSAISIIFFVFLLLGGFKCVMWYLAKLNRRRVSRNEQGFVMFDLDNIQHNVSGVQFENLTSRHTENTL</sequence>
<evidence type="ECO:0000313" key="3">
    <source>
        <dbReference type="Proteomes" id="UP000422822"/>
    </source>
</evidence>